<dbReference type="Pfam" id="PF01459">
    <property type="entry name" value="Porin_3"/>
    <property type="match status" value="3"/>
</dbReference>
<reference evidence="3 4" key="1">
    <citation type="submission" date="2020-10" db="EMBL/GenBank/DDBJ databases">
        <title>Plant Genome Project.</title>
        <authorList>
            <person name="Zhang R.-G."/>
        </authorList>
    </citation>
    <scope>NUCLEOTIDE SEQUENCE [LARGE SCALE GENOMIC DNA]</scope>
    <source>
        <strain evidence="3">FAFU-HL-1</strain>
        <tissue evidence="3">Leaf</tissue>
    </source>
</reference>
<dbReference type="InterPro" id="IPR027246">
    <property type="entry name" value="Porin_Euk/Tom40"/>
</dbReference>
<dbReference type="Gene3D" id="2.40.160.10">
    <property type="entry name" value="Porin"/>
    <property type="match status" value="3"/>
</dbReference>
<name>A0A835JEW1_9ROSI</name>
<evidence type="ECO:0000256" key="2">
    <source>
        <dbReference type="SAM" id="MobiDB-lite"/>
    </source>
</evidence>
<keyword evidence="4" id="KW-1185">Reference proteome</keyword>
<accession>A0A835JEW1</accession>
<evidence type="ECO:0000313" key="3">
    <source>
        <dbReference type="EMBL" id="KAF9665935.1"/>
    </source>
</evidence>
<evidence type="ECO:0000256" key="1">
    <source>
        <dbReference type="ARBA" id="ARBA00009624"/>
    </source>
</evidence>
<sequence length="632" mass="69378">MSNSRHRKQRKKSAGGSKTSRVPQAPLLFSNFGKKPRDLVAAGYSKDLKFSISTCSTNGVKLTSHAVKRGRIPTASVAAQHKYKDVIINVEVDSKSPISTTLTLSKELLPSLNTSASLKLSNDSSMISTTLTISRKFLPSLNTCASLKLPNYDSSTLQAQYFHKYAALAMSIPVHHTSKIQLSASVGTSSLAFGIQTKYGIASRKFREFDAGFSMTKPNYDASITLGNKGDFLRASYIHYFDHKKKVAAAAVISHRFSKKENALTVGGSWIVDNITTVKARLDDRGKIMMLLQYGIQSKSCLTIASEFDTKSFNKIPGFGLAFSCALNESARSEETRGPKLFADFGKPAYDLLTFGINQYFSISGSSDNGLTLTPYAATLDELSKAGVTAEYKREDIHATIRVDANPGLPLSTTLTMSRTLPFMKNIVMLRFPDYFSTEARMVFGLYLEFGSHVKFQICHEARYFHEQAALAMTLPSLRSPLIQLSATVGAPHLAFGMQTVYNTSSRQFMVLDAGISMTNLNCDGSIILENKGDFLSASYIHYFDHERKVAAAAVIARTFSRKENAFAVGGSWIVDDLTTIKTRFDSSGKLLTALQHKIKPKSSLTISCEFEPKALDKTPSIRLGLSLQAHE</sequence>
<dbReference type="PANTHER" id="PTHR11743">
    <property type="entry name" value="VOLTAGE-DEPENDENT ANION-SELECTIVE CHANNEL"/>
    <property type="match status" value="1"/>
</dbReference>
<feature type="region of interest" description="Disordered" evidence="2">
    <location>
        <begin position="1"/>
        <end position="27"/>
    </location>
</feature>
<proteinExistence type="inferred from homology"/>
<dbReference type="InterPro" id="IPR001925">
    <property type="entry name" value="Porin_Euk"/>
</dbReference>
<dbReference type="AlphaFoldDB" id="A0A835JEW1"/>
<dbReference type="CDD" id="cd07306">
    <property type="entry name" value="Porin3_VDAC"/>
    <property type="match status" value="2"/>
</dbReference>
<dbReference type="GO" id="GO:0008308">
    <property type="term" value="F:voltage-gated monoatomic anion channel activity"/>
    <property type="evidence" value="ECO:0007669"/>
    <property type="project" value="InterPro"/>
</dbReference>
<gene>
    <name evidence="3" type="ORF">SADUNF_Sadunf16G0176900</name>
</gene>
<dbReference type="GO" id="GO:0005741">
    <property type="term" value="C:mitochondrial outer membrane"/>
    <property type="evidence" value="ECO:0007669"/>
    <property type="project" value="InterPro"/>
</dbReference>
<comment type="caution">
    <text evidence="3">The sequence shown here is derived from an EMBL/GenBank/DDBJ whole genome shotgun (WGS) entry which is preliminary data.</text>
</comment>
<dbReference type="PANTHER" id="PTHR11743:SF23">
    <property type="entry name" value="MITOCHONDRIAL OUTER MEMBRANE PROTEIN PORIN 5-RELATED"/>
    <property type="match status" value="1"/>
</dbReference>
<comment type="similarity">
    <text evidence="1">Belongs to the eukaryotic mitochondrial porin (TC 1.B.8.1) family.</text>
</comment>
<organism evidence="3 4">
    <name type="scientific">Salix dunnii</name>
    <dbReference type="NCBI Taxonomy" id="1413687"/>
    <lineage>
        <taxon>Eukaryota</taxon>
        <taxon>Viridiplantae</taxon>
        <taxon>Streptophyta</taxon>
        <taxon>Embryophyta</taxon>
        <taxon>Tracheophyta</taxon>
        <taxon>Spermatophyta</taxon>
        <taxon>Magnoliopsida</taxon>
        <taxon>eudicotyledons</taxon>
        <taxon>Gunneridae</taxon>
        <taxon>Pentapetalae</taxon>
        <taxon>rosids</taxon>
        <taxon>fabids</taxon>
        <taxon>Malpighiales</taxon>
        <taxon>Salicaceae</taxon>
        <taxon>Saliceae</taxon>
        <taxon>Salix</taxon>
    </lineage>
</organism>
<dbReference type="Proteomes" id="UP000657918">
    <property type="component" value="Chromosome 16"/>
</dbReference>
<dbReference type="InterPro" id="IPR023614">
    <property type="entry name" value="Porin_dom_sf"/>
</dbReference>
<dbReference type="OrthoDB" id="7827681at2759"/>
<feature type="compositionally biased region" description="Basic residues" evidence="2">
    <location>
        <begin position="1"/>
        <end position="13"/>
    </location>
</feature>
<dbReference type="EMBL" id="JADGMS010000016">
    <property type="protein sequence ID" value="KAF9665935.1"/>
    <property type="molecule type" value="Genomic_DNA"/>
</dbReference>
<evidence type="ECO:0000313" key="4">
    <source>
        <dbReference type="Proteomes" id="UP000657918"/>
    </source>
</evidence>
<protein>
    <submittedName>
        <fullName evidence="3">Uncharacterized protein</fullName>
    </submittedName>
</protein>